<dbReference type="PANTHER" id="PTHR37938">
    <property type="entry name" value="BLL0215 PROTEIN"/>
    <property type="match status" value="1"/>
</dbReference>
<evidence type="ECO:0000313" key="5">
    <source>
        <dbReference type="Proteomes" id="UP000642107"/>
    </source>
</evidence>
<sequence>MSIDRTLGDDERVVLQTRPHIKMVFVPFLVLLLAAAGVVAALLLLPDNDSKTWLMLAIGVVALVVIVVWTLVPYLQWRTTSYTFTTRRLITRSGILTKTGRDIPLFRINDFTYERDLLDQMLGCGTIVVSDATEKAGVLLYDVPRVAEVKKQLSELLFKADDGSDDGEFPPTDPRNGRRR</sequence>
<dbReference type="EMBL" id="JACZDF010000003">
    <property type="protein sequence ID" value="MBD9699317.1"/>
    <property type="molecule type" value="Genomic_DNA"/>
</dbReference>
<proteinExistence type="predicted"/>
<reference evidence="4 5" key="1">
    <citation type="submission" date="2020-09" db="EMBL/GenBank/DDBJ databases">
        <title>Flavimobilis rhizosphaerae sp. nov., isolated from rhizosphere soil of Spartina alterniflora.</title>
        <authorList>
            <person name="Hanqin C."/>
        </authorList>
    </citation>
    <scope>NUCLEOTIDE SEQUENCE [LARGE SCALE GENOMIC DNA]</scope>
    <source>
        <strain evidence="4 5">GY 10621</strain>
    </source>
</reference>
<feature type="transmembrane region" description="Helical" evidence="2">
    <location>
        <begin position="21"/>
        <end position="46"/>
    </location>
</feature>
<dbReference type="Proteomes" id="UP000642107">
    <property type="component" value="Unassembled WGS sequence"/>
</dbReference>
<evidence type="ECO:0000256" key="1">
    <source>
        <dbReference type="SAM" id="MobiDB-lite"/>
    </source>
</evidence>
<name>A0ABR9DQB5_9MICO</name>
<protein>
    <submittedName>
        <fullName evidence="4">PH domain-containing protein</fullName>
    </submittedName>
</protein>
<keyword evidence="2" id="KW-0812">Transmembrane</keyword>
<dbReference type="RefSeq" id="WP_192279271.1">
    <property type="nucleotide sequence ID" value="NZ_JACZDF010000003.1"/>
</dbReference>
<dbReference type="InterPro" id="IPR005182">
    <property type="entry name" value="YdbS-like_PH"/>
</dbReference>
<feature type="domain" description="YdbS-like PH" evidence="3">
    <location>
        <begin position="77"/>
        <end position="153"/>
    </location>
</feature>
<keyword evidence="2" id="KW-1133">Transmembrane helix</keyword>
<organism evidence="4 5">
    <name type="scientific">Flavimobilis rhizosphaerae</name>
    <dbReference type="NCBI Taxonomy" id="2775421"/>
    <lineage>
        <taxon>Bacteria</taxon>
        <taxon>Bacillati</taxon>
        <taxon>Actinomycetota</taxon>
        <taxon>Actinomycetes</taxon>
        <taxon>Micrococcales</taxon>
        <taxon>Jonesiaceae</taxon>
        <taxon>Flavimobilis</taxon>
    </lineage>
</organism>
<gene>
    <name evidence="4" type="ORF">IGS67_07405</name>
</gene>
<comment type="caution">
    <text evidence="4">The sequence shown here is derived from an EMBL/GenBank/DDBJ whole genome shotgun (WGS) entry which is preliminary data.</text>
</comment>
<dbReference type="Pfam" id="PF03703">
    <property type="entry name" value="bPH_2"/>
    <property type="match status" value="1"/>
</dbReference>
<keyword evidence="5" id="KW-1185">Reference proteome</keyword>
<evidence type="ECO:0000313" key="4">
    <source>
        <dbReference type="EMBL" id="MBD9699317.1"/>
    </source>
</evidence>
<accession>A0ABR9DQB5</accession>
<evidence type="ECO:0000259" key="3">
    <source>
        <dbReference type="Pfam" id="PF03703"/>
    </source>
</evidence>
<keyword evidence="2" id="KW-0472">Membrane</keyword>
<dbReference type="PANTHER" id="PTHR37938:SF1">
    <property type="entry name" value="BLL0215 PROTEIN"/>
    <property type="match status" value="1"/>
</dbReference>
<evidence type="ECO:0000256" key="2">
    <source>
        <dbReference type="SAM" id="Phobius"/>
    </source>
</evidence>
<feature type="transmembrane region" description="Helical" evidence="2">
    <location>
        <begin position="52"/>
        <end position="72"/>
    </location>
</feature>
<feature type="region of interest" description="Disordered" evidence="1">
    <location>
        <begin position="160"/>
        <end position="180"/>
    </location>
</feature>